<evidence type="ECO:0000256" key="6">
    <source>
        <dbReference type="SAM" id="Phobius"/>
    </source>
</evidence>
<accession>A0A4U6BKT2</accession>
<evidence type="ECO:0000313" key="7">
    <source>
        <dbReference type="EMBL" id="TKT70822.1"/>
    </source>
</evidence>
<comment type="caution">
    <text evidence="7">The sequence shown here is derived from an EMBL/GenBank/DDBJ whole genome shotgun (WGS) entry which is preliminary data.</text>
</comment>
<dbReference type="PANTHER" id="PTHR30482">
    <property type="entry name" value="HIGH-AFFINITY BRANCHED-CHAIN AMINO ACID TRANSPORT SYSTEM PERMEASE"/>
    <property type="match status" value="1"/>
</dbReference>
<dbReference type="EMBL" id="LBIA02000001">
    <property type="protein sequence ID" value="TKT70822.1"/>
    <property type="molecule type" value="Genomic_DNA"/>
</dbReference>
<evidence type="ECO:0000256" key="3">
    <source>
        <dbReference type="ARBA" id="ARBA00022692"/>
    </source>
</evidence>
<dbReference type="OrthoDB" id="9805029at2"/>
<keyword evidence="2" id="KW-1003">Cell membrane</keyword>
<evidence type="ECO:0000256" key="2">
    <source>
        <dbReference type="ARBA" id="ARBA00022475"/>
    </source>
</evidence>
<gene>
    <name evidence="7" type="ORF">YH63_005015</name>
</gene>
<dbReference type="AlphaFoldDB" id="A0A4U6BKT2"/>
<comment type="subcellular location">
    <subcellularLocation>
        <location evidence="1">Cell membrane</location>
        <topology evidence="1">Multi-pass membrane protein</topology>
    </subcellularLocation>
</comment>
<name>A0A4U6BKT2_9BRAD</name>
<evidence type="ECO:0000256" key="4">
    <source>
        <dbReference type="ARBA" id="ARBA00022989"/>
    </source>
</evidence>
<dbReference type="PANTHER" id="PTHR30482:SF17">
    <property type="entry name" value="ABC TRANSPORTER ATP-BINDING PROTEIN"/>
    <property type="match status" value="1"/>
</dbReference>
<dbReference type="RefSeq" id="WP_046828550.1">
    <property type="nucleotide sequence ID" value="NZ_LBIA02000001.1"/>
</dbReference>
<keyword evidence="3 6" id="KW-0812">Transmembrane</keyword>
<feature type="transmembrane region" description="Helical" evidence="6">
    <location>
        <begin position="250"/>
        <end position="273"/>
    </location>
</feature>
<dbReference type="GO" id="GO:0015658">
    <property type="term" value="F:branched-chain amino acid transmembrane transporter activity"/>
    <property type="evidence" value="ECO:0007669"/>
    <property type="project" value="InterPro"/>
</dbReference>
<dbReference type="CDD" id="cd06581">
    <property type="entry name" value="TM_PBP1_LivM_like"/>
    <property type="match status" value="1"/>
</dbReference>
<organism evidence="7 8">
    <name type="scientific">Afipia massiliensis</name>
    <dbReference type="NCBI Taxonomy" id="211460"/>
    <lineage>
        <taxon>Bacteria</taxon>
        <taxon>Pseudomonadati</taxon>
        <taxon>Pseudomonadota</taxon>
        <taxon>Alphaproteobacteria</taxon>
        <taxon>Hyphomicrobiales</taxon>
        <taxon>Nitrobacteraceae</taxon>
        <taxon>Afipia</taxon>
    </lineage>
</organism>
<dbReference type="InterPro" id="IPR001851">
    <property type="entry name" value="ABC_transp_permease"/>
</dbReference>
<sequence>MTQRYLFSIAAVIAVALYPLLGGGLGTFLATDVAIWALFAVSLNILVGYTGLVSFGHAAYFGIGAYTAGILLKSGGVPFILALPLAGLAAGLLAVIFGFFCVRLTKVYFSMLTLAFAQIAWALCFKLNWITGGDQGLSGIPYPAFLNHLNDVPVLGTLDLSQRFHIVAVVVVGICLAVIHRILQSPFGRVLTMIRENPGRAEFVGVNVHRYQLAAFAIAGVFAGVAGSLFGIFNRGMYPDLMYWTKSAEVLIMVVLGGMGRFYGPIIGAFLLLWLNQELTAITEYWSAIVGLALMALIFFLPGGFADLIERGRNYLVSKLRCGKFARTAAQEGTP</sequence>
<evidence type="ECO:0000256" key="5">
    <source>
        <dbReference type="ARBA" id="ARBA00023136"/>
    </source>
</evidence>
<feature type="transmembrane region" description="Helical" evidence="6">
    <location>
        <begin position="213"/>
        <end position="238"/>
    </location>
</feature>
<keyword evidence="4 6" id="KW-1133">Transmembrane helix</keyword>
<evidence type="ECO:0000256" key="1">
    <source>
        <dbReference type="ARBA" id="ARBA00004651"/>
    </source>
</evidence>
<dbReference type="InterPro" id="IPR043428">
    <property type="entry name" value="LivM-like"/>
</dbReference>
<feature type="transmembrane region" description="Helical" evidence="6">
    <location>
        <begin position="285"/>
        <end position="309"/>
    </location>
</feature>
<dbReference type="STRING" id="211460.YH63_13890"/>
<feature type="transmembrane region" description="Helical" evidence="6">
    <location>
        <begin position="79"/>
        <end position="100"/>
    </location>
</feature>
<feature type="transmembrane region" description="Helical" evidence="6">
    <location>
        <begin position="164"/>
        <end position="183"/>
    </location>
</feature>
<keyword evidence="5 6" id="KW-0472">Membrane</keyword>
<evidence type="ECO:0000313" key="8">
    <source>
        <dbReference type="Proteomes" id="UP000034832"/>
    </source>
</evidence>
<keyword evidence="8" id="KW-1185">Reference proteome</keyword>
<feature type="transmembrane region" description="Helical" evidence="6">
    <location>
        <begin position="106"/>
        <end position="125"/>
    </location>
</feature>
<dbReference type="GO" id="GO:0005886">
    <property type="term" value="C:plasma membrane"/>
    <property type="evidence" value="ECO:0007669"/>
    <property type="project" value="UniProtKB-SubCell"/>
</dbReference>
<reference evidence="7" key="1">
    <citation type="submission" date="2019-04" db="EMBL/GenBank/DDBJ databases">
        <title>Whole genome sequencing of cave bacteria.</title>
        <authorList>
            <person name="Gan H.M."/>
            <person name="Barton H."/>
            <person name="Savka M.A."/>
        </authorList>
    </citation>
    <scope>NUCLEOTIDE SEQUENCE [LARGE SCALE GENOMIC DNA]</scope>
    <source>
        <strain evidence="7">LC387</strain>
    </source>
</reference>
<dbReference type="Proteomes" id="UP000034832">
    <property type="component" value="Unassembled WGS sequence"/>
</dbReference>
<protein>
    <submittedName>
        <fullName evidence="7">Branched-chain amino acid ABC transporter permease</fullName>
    </submittedName>
</protein>
<proteinExistence type="predicted"/>
<dbReference type="Pfam" id="PF02653">
    <property type="entry name" value="BPD_transp_2"/>
    <property type="match status" value="1"/>
</dbReference>